<dbReference type="CDD" id="cd06141">
    <property type="entry name" value="WRN_exo"/>
    <property type="match status" value="1"/>
</dbReference>
<dbReference type="STRING" id="225164.V3ZP20"/>
<dbReference type="OMA" id="RYYQTPK"/>
<dbReference type="Gene3D" id="3.30.420.10">
    <property type="entry name" value="Ribonuclease H-like superfamily/Ribonuclease H"/>
    <property type="match status" value="1"/>
</dbReference>
<reference evidence="5 6" key="1">
    <citation type="journal article" date="2013" name="Nature">
        <title>Insights into bilaterian evolution from three spiralian genomes.</title>
        <authorList>
            <person name="Simakov O."/>
            <person name="Marletaz F."/>
            <person name="Cho S.J."/>
            <person name="Edsinger-Gonzales E."/>
            <person name="Havlak P."/>
            <person name="Hellsten U."/>
            <person name="Kuo D.H."/>
            <person name="Larsson T."/>
            <person name="Lv J."/>
            <person name="Arendt D."/>
            <person name="Savage R."/>
            <person name="Osoegawa K."/>
            <person name="de Jong P."/>
            <person name="Grimwood J."/>
            <person name="Chapman J.A."/>
            <person name="Shapiro H."/>
            <person name="Aerts A."/>
            <person name="Otillar R.P."/>
            <person name="Terry A.Y."/>
            <person name="Boore J.L."/>
            <person name="Grigoriev I.V."/>
            <person name="Lindberg D.R."/>
            <person name="Seaver E.C."/>
            <person name="Weisblat D.A."/>
            <person name="Putnam N.H."/>
            <person name="Rokhsar D.S."/>
        </authorList>
    </citation>
    <scope>NUCLEOTIDE SEQUENCE [LARGE SCALE GENOMIC DNA]</scope>
</reference>
<proteinExistence type="predicted"/>
<dbReference type="EMBL" id="KB201977">
    <property type="protein sequence ID" value="ESO93138.1"/>
    <property type="molecule type" value="Genomic_DNA"/>
</dbReference>
<evidence type="ECO:0000313" key="5">
    <source>
        <dbReference type="EMBL" id="ESO93138.1"/>
    </source>
</evidence>
<dbReference type="GO" id="GO:0005737">
    <property type="term" value="C:cytoplasm"/>
    <property type="evidence" value="ECO:0007669"/>
    <property type="project" value="TreeGrafter"/>
</dbReference>
<dbReference type="GeneID" id="20231800"/>
<dbReference type="Proteomes" id="UP000030746">
    <property type="component" value="Unassembled WGS sequence"/>
</dbReference>
<dbReference type="Pfam" id="PF01612">
    <property type="entry name" value="DNA_pol_A_exo1"/>
    <property type="match status" value="1"/>
</dbReference>
<dbReference type="PANTHER" id="PTHR13620:SF104">
    <property type="entry name" value="EXONUCLEASE 3'-5' DOMAIN-CONTAINING PROTEIN 2"/>
    <property type="match status" value="1"/>
</dbReference>
<evidence type="ECO:0000259" key="4">
    <source>
        <dbReference type="SMART" id="SM00474"/>
    </source>
</evidence>
<dbReference type="PANTHER" id="PTHR13620">
    <property type="entry name" value="3-5 EXONUCLEASE"/>
    <property type="match status" value="1"/>
</dbReference>
<dbReference type="KEGG" id="lgi:LOTGIDRAFT_119943"/>
<accession>V3ZP20</accession>
<organism evidence="5 6">
    <name type="scientific">Lottia gigantea</name>
    <name type="common">Giant owl limpet</name>
    <dbReference type="NCBI Taxonomy" id="225164"/>
    <lineage>
        <taxon>Eukaryota</taxon>
        <taxon>Metazoa</taxon>
        <taxon>Spiralia</taxon>
        <taxon>Lophotrochozoa</taxon>
        <taxon>Mollusca</taxon>
        <taxon>Gastropoda</taxon>
        <taxon>Patellogastropoda</taxon>
        <taxon>Lottioidea</taxon>
        <taxon>Lottiidae</taxon>
        <taxon>Lottia</taxon>
    </lineage>
</organism>
<gene>
    <name evidence="5" type="ORF">LOTGIDRAFT_119943</name>
</gene>
<feature type="non-terminal residue" evidence="5">
    <location>
        <position position="1"/>
    </location>
</feature>
<dbReference type="RefSeq" id="XP_009056337.1">
    <property type="nucleotide sequence ID" value="XM_009058089.1"/>
</dbReference>
<evidence type="ECO:0000256" key="3">
    <source>
        <dbReference type="ARBA" id="ARBA00022839"/>
    </source>
</evidence>
<protein>
    <recommendedName>
        <fullName evidence="4">3'-5' exonuclease domain-containing protein</fullName>
    </recommendedName>
</protein>
<dbReference type="GO" id="GO:0003676">
    <property type="term" value="F:nucleic acid binding"/>
    <property type="evidence" value="ECO:0007669"/>
    <property type="project" value="InterPro"/>
</dbReference>
<dbReference type="OrthoDB" id="1920326at2759"/>
<dbReference type="InterPro" id="IPR012337">
    <property type="entry name" value="RNaseH-like_sf"/>
</dbReference>
<evidence type="ECO:0000313" key="6">
    <source>
        <dbReference type="Proteomes" id="UP000030746"/>
    </source>
</evidence>
<keyword evidence="3" id="KW-0269">Exonuclease</keyword>
<dbReference type="InterPro" id="IPR036397">
    <property type="entry name" value="RNaseH_sf"/>
</dbReference>
<dbReference type="SMART" id="SM00474">
    <property type="entry name" value="35EXOc"/>
    <property type="match status" value="1"/>
</dbReference>
<name>V3ZP20_LOTGI</name>
<keyword evidence="1" id="KW-0540">Nuclease</keyword>
<keyword evidence="6" id="KW-1185">Reference proteome</keyword>
<keyword evidence="2" id="KW-0378">Hydrolase</keyword>
<feature type="domain" description="3'-5' exonuclease" evidence="4">
    <location>
        <begin position="1"/>
        <end position="159"/>
    </location>
</feature>
<dbReference type="InterPro" id="IPR002562">
    <property type="entry name" value="3'-5'_exonuclease_dom"/>
</dbReference>
<dbReference type="CTD" id="20231800"/>
<dbReference type="GO" id="GO:0006139">
    <property type="term" value="P:nucleobase-containing compound metabolic process"/>
    <property type="evidence" value="ECO:0007669"/>
    <property type="project" value="InterPro"/>
</dbReference>
<dbReference type="GO" id="GO:0008408">
    <property type="term" value="F:3'-5' exonuclease activity"/>
    <property type="evidence" value="ECO:0007669"/>
    <property type="project" value="InterPro"/>
</dbReference>
<dbReference type="SUPFAM" id="SSF53098">
    <property type="entry name" value="Ribonuclease H-like"/>
    <property type="match status" value="1"/>
</dbReference>
<dbReference type="GO" id="GO:0005634">
    <property type="term" value="C:nucleus"/>
    <property type="evidence" value="ECO:0007669"/>
    <property type="project" value="TreeGrafter"/>
</dbReference>
<sequence>VLGLDCEWVMDRENNITYPVALLQLATYQGLCILIRLNLMENNIPKSLLKILSDRSILKCGVAVNDDGNKLYKDYGITVSGCVDLRHILPRVRGMYQCKSKGLKGLSEAILGFSIYKDSTIRCGNWEADVLSEKQVKYAALDALVGIDIYTKLVMTKLLGYIPTKKQLETQVYCNHDYFMTSKSLSQGLVDVPYKRNFYDGDSLSQVRNRCHYQTTCSPVVRVGSVGAWPQKTNLTSKKNKVDSLRSYSSRQRPLYHNCQLEAPDGQMLCTCDVKKAQWYIMKDLGYKVKDDPLTVRLKFEPSGRPESENNYYLQFKDNMCVVCGRSESYIRKFIVPQEYRKFFPYHIKAHTSHDVLLLCPSCHQISSQNDSEFRLTLVEECSAPLGAGSSSKSTQDHELQKIKGAAKALVLNKDKIPEKRVEVLESVVKEFFNVEELSDDLLHEAMDMDIRVFNASYVPHAQKVVEYMKKHGGLLEFEKRWRKHFVEKMKPNYLPPFWSVDHTHQQVLKLYGVDA</sequence>
<dbReference type="InterPro" id="IPR051132">
    <property type="entry name" value="3-5_Exonuclease_domain"/>
</dbReference>
<evidence type="ECO:0000256" key="1">
    <source>
        <dbReference type="ARBA" id="ARBA00022722"/>
    </source>
</evidence>
<dbReference type="AlphaFoldDB" id="V3ZP20"/>
<dbReference type="HOGENOM" id="CLU_019718_0_0_1"/>
<evidence type="ECO:0000256" key="2">
    <source>
        <dbReference type="ARBA" id="ARBA00022801"/>
    </source>
</evidence>